<dbReference type="GO" id="GO:0003677">
    <property type="term" value="F:DNA binding"/>
    <property type="evidence" value="ECO:0007669"/>
    <property type="project" value="InterPro"/>
</dbReference>
<dbReference type="InterPro" id="IPR027417">
    <property type="entry name" value="P-loop_NTPase"/>
</dbReference>
<dbReference type="GO" id="GO:0016787">
    <property type="term" value="F:hydrolase activity"/>
    <property type="evidence" value="ECO:0007669"/>
    <property type="project" value="UniProtKB-UniRule"/>
</dbReference>
<reference evidence="11" key="1">
    <citation type="submission" date="2023-11" db="EMBL/GenBank/DDBJ databases">
        <title>Genome sequence of Cyanobacterium aponinum BCRC AL20115.</title>
        <authorList>
            <person name="Chang H.-Y."/>
            <person name="Lin K.-M."/>
            <person name="Hsueh H.-T."/>
            <person name="Chu H.-A."/>
            <person name="Kuo C.-H."/>
        </authorList>
    </citation>
    <scope>NUCLEOTIDE SEQUENCE</scope>
    <source>
        <strain evidence="11">AL20115</strain>
    </source>
</reference>
<evidence type="ECO:0000256" key="9">
    <source>
        <dbReference type="PROSITE-ProRule" id="PRU00560"/>
    </source>
</evidence>
<evidence type="ECO:0000313" key="11">
    <source>
        <dbReference type="EMBL" id="WPF88873.1"/>
    </source>
</evidence>
<dbReference type="InterPro" id="IPR014017">
    <property type="entry name" value="DNA_helicase_UvrD-like_C"/>
</dbReference>
<dbReference type="PROSITE" id="PS51198">
    <property type="entry name" value="UVRD_HELICASE_ATP_BIND"/>
    <property type="match status" value="1"/>
</dbReference>
<name>A0AAF0ZEG8_9CHRO</name>
<evidence type="ECO:0000256" key="8">
    <source>
        <dbReference type="ARBA" id="ARBA00048988"/>
    </source>
</evidence>
<evidence type="ECO:0000256" key="1">
    <source>
        <dbReference type="ARBA" id="ARBA00022741"/>
    </source>
</evidence>
<dbReference type="GO" id="GO:0043138">
    <property type="term" value="F:3'-5' DNA helicase activity"/>
    <property type="evidence" value="ECO:0007669"/>
    <property type="project" value="UniProtKB-EC"/>
</dbReference>
<evidence type="ECO:0000256" key="2">
    <source>
        <dbReference type="ARBA" id="ARBA00022801"/>
    </source>
</evidence>
<keyword evidence="1 9" id="KW-0547">Nucleotide-binding</keyword>
<dbReference type="Pfam" id="PF00580">
    <property type="entry name" value="UvrD-helicase"/>
    <property type="match status" value="1"/>
</dbReference>
<dbReference type="InterPro" id="IPR000212">
    <property type="entry name" value="DNA_helicase_UvrD/REP"/>
</dbReference>
<accession>A0AAF0ZEG8</accession>
<organism evidence="11">
    <name type="scientific">Cyanobacterium aponinum AL20115</name>
    <dbReference type="NCBI Taxonomy" id="3090662"/>
    <lineage>
        <taxon>Bacteria</taxon>
        <taxon>Bacillati</taxon>
        <taxon>Cyanobacteriota</taxon>
        <taxon>Cyanophyceae</taxon>
        <taxon>Oscillatoriophycideae</taxon>
        <taxon>Chroococcales</taxon>
        <taxon>Geminocystaceae</taxon>
        <taxon>Cyanobacterium</taxon>
    </lineage>
</organism>
<keyword evidence="3 9" id="KW-0347">Helicase</keyword>
<dbReference type="PANTHER" id="PTHR11070:SF45">
    <property type="entry name" value="DNA 3'-5' HELICASE"/>
    <property type="match status" value="1"/>
</dbReference>
<dbReference type="GO" id="GO:0005524">
    <property type="term" value="F:ATP binding"/>
    <property type="evidence" value="ECO:0007669"/>
    <property type="project" value="UniProtKB-UniRule"/>
</dbReference>
<evidence type="ECO:0000256" key="6">
    <source>
        <dbReference type="ARBA" id="ARBA00034617"/>
    </source>
</evidence>
<dbReference type="PANTHER" id="PTHR11070">
    <property type="entry name" value="UVRD / RECB / PCRA DNA HELICASE FAMILY MEMBER"/>
    <property type="match status" value="1"/>
</dbReference>
<dbReference type="Pfam" id="PF13361">
    <property type="entry name" value="UvrD_C"/>
    <property type="match status" value="1"/>
</dbReference>
<dbReference type="GO" id="GO:0000725">
    <property type="term" value="P:recombinational repair"/>
    <property type="evidence" value="ECO:0007669"/>
    <property type="project" value="TreeGrafter"/>
</dbReference>
<evidence type="ECO:0000256" key="5">
    <source>
        <dbReference type="ARBA" id="ARBA00023235"/>
    </source>
</evidence>
<evidence type="ECO:0000259" key="10">
    <source>
        <dbReference type="PROSITE" id="PS51198"/>
    </source>
</evidence>
<gene>
    <name evidence="11" type="ORF">SAY89_00975</name>
</gene>
<dbReference type="SUPFAM" id="SSF143011">
    <property type="entry name" value="RelE-like"/>
    <property type="match status" value="1"/>
</dbReference>
<dbReference type="EC" id="5.6.2.4" evidence="7"/>
<dbReference type="InterPro" id="IPR035093">
    <property type="entry name" value="RelE/ParE_toxin_dom_sf"/>
</dbReference>
<dbReference type="RefSeq" id="WP_320001655.1">
    <property type="nucleotide sequence ID" value="NZ_CP138348.1"/>
</dbReference>
<evidence type="ECO:0000256" key="3">
    <source>
        <dbReference type="ARBA" id="ARBA00022806"/>
    </source>
</evidence>
<keyword evidence="2 9" id="KW-0378">Hydrolase</keyword>
<dbReference type="InterPro" id="IPR014016">
    <property type="entry name" value="UvrD-like_ATP-bd"/>
</dbReference>
<dbReference type="EMBL" id="CP138348">
    <property type="protein sequence ID" value="WPF88873.1"/>
    <property type="molecule type" value="Genomic_DNA"/>
</dbReference>
<dbReference type="AlphaFoldDB" id="A0AAF0ZEG8"/>
<feature type="binding site" evidence="9">
    <location>
        <begin position="266"/>
        <end position="273"/>
    </location>
    <ligand>
        <name>ATP</name>
        <dbReference type="ChEBI" id="CHEBI:30616"/>
    </ligand>
</feature>
<protein>
    <recommendedName>
        <fullName evidence="7">DNA 3'-5' helicase</fullName>
        <ecNumber evidence="7">5.6.2.4</ecNumber>
    </recommendedName>
</protein>
<dbReference type="SUPFAM" id="SSF52540">
    <property type="entry name" value="P-loop containing nucleoside triphosphate hydrolases"/>
    <property type="match status" value="1"/>
</dbReference>
<comment type="catalytic activity">
    <reaction evidence="8">
        <text>ATP + H2O = ADP + phosphate + H(+)</text>
        <dbReference type="Rhea" id="RHEA:13065"/>
        <dbReference type="ChEBI" id="CHEBI:15377"/>
        <dbReference type="ChEBI" id="CHEBI:15378"/>
        <dbReference type="ChEBI" id="CHEBI:30616"/>
        <dbReference type="ChEBI" id="CHEBI:43474"/>
        <dbReference type="ChEBI" id="CHEBI:456216"/>
        <dbReference type="EC" id="5.6.2.4"/>
    </reaction>
</comment>
<keyword evidence="4 9" id="KW-0067">ATP-binding</keyword>
<sequence>MIPSLKIAFGADFLQSFSNLPLKTQNKTRRFIDKFKENPTLSGLNYENITNARDSQLKSVRVDDNYRAIVRKPEKGNTYLLLWVDKHDRAYEWAQNRVCKINPESGAIQIIDIEQVKKIEEDINKDKTGIEIGRFKDIPAKDLLRLGIPEEYLTAVYAVVTDADIDQLLPELPEEAADAVLMLGAGYTLNEVYQEIQKTPNEDIDTEDLDTALTREDSKRRFYLIEDDSALAAILDAPLEKWRVFLHPTQRRLVERDWNGPVRVLGGAGTGKTVVAMHRAKWLLQNRFTDENDRILFTTFTKNLAIDIEANLRKICSSAMMRRIKVINIDAWVVNFLKSEGVNIRIVYDEKLQELWQKAYSIAPSSPDLPLSFYQDEWKEVIQANDIKTEKDYLRVSRKGRGTSLKRAERVAIWAVFEEYRTLLQIKGWKEIEDALRDARSLLEKNPDMIHPFKSIIVDEAQDMSEGVFRLLRILIPQERTNDLFIVGDPHQRIYGNKVVLSQCGIEIRGRSKKLRINYRTTEEIRQWATAILEGLNFDDLNGNEDNLKEYRSLLRGEKPIIQHFTSETEEIDFLIAKIKELNNNGIPLKSICLTLRTNTLVNTYEAILNQHQIKTTKISKDEGDNQAIDGLRVATMHRVKGLQFDYMLIPCVNYDIIPLQSVLGKLTDETAKNNFIQQERSLLHVAVTRAKRGAIVSSYDQCSFLITNSLT</sequence>
<evidence type="ECO:0000256" key="7">
    <source>
        <dbReference type="ARBA" id="ARBA00034808"/>
    </source>
</evidence>
<dbReference type="Gene3D" id="3.40.50.300">
    <property type="entry name" value="P-loop containing nucleotide triphosphate hydrolases"/>
    <property type="match status" value="2"/>
</dbReference>
<comment type="catalytic activity">
    <reaction evidence="6">
        <text>Couples ATP hydrolysis with the unwinding of duplex DNA by translocating in the 3'-5' direction.</text>
        <dbReference type="EC" id="5.6.2.4"/>
    </reaction>
</comment>
<keyword evidence="5" id="KW-0413">Isomerase</keyword>
<evidence type="ECO:0000256" key="4">
    <source>
        <dbReference type="ARBA" id="ARBA00022840"/>
    </source>
</evidence>
<proteinExistence type="predicted"/>
<feature type="domain" description="UvrD-like helicase ATP-binding" evidence="10">
    <location>
        <begin position="245"/>
        <end position="528"/>
    </location>
</feature>